<protein>
    <submittedName>
        <fullName evidence="2">Putative F420-dependent oxidoreductase</fullName>
    </submittedName>
</protein>
<proteinExistence type="predicted"/>
<dbReference type="InterPro" id="IPR036661">
    <property type="entry name" value="Luciferase-like_sf"/>
</dbReference>
<evidence type="ECO:0000313" key="2">
    <source>
        <dbReference type="EMBL" id="REF95323.1"/>
    </source>
</evidence>
<keyword evidence="3" id="KW-1185">Reference proteome</keyword>
<dbReference type="Pfam" id="PF00296">
    <property type="entry name" value="Bac_luciferase"/>
    <property type="match status" value="1"/>
</dbReference>
<dbReference type="InterPro" id="IPR050766">
    <property type="entry name" value="Bact_Lucif_Oxidored"/>
</dbReference>
<dbReference type="Proteomes" id="UP000256913">
    <property type="component" value="Unassembled WGS sequence"/>
</dbReference>
<dbReference type="RefSeq" id="WP_116067029.1">
    <property type="nucleotide sequence ID" value="NZ_BONB01000015.1"/>
</dbReference>
<comment type="caution">
    <text evidence="2">The sequence shown here is derived from an EMBL/GenBank/DDBJ whole genome shotgun (WGS) entry which is preliminary data.</text>
</comment>
<evidence type="ECO:0000313" key="3">
    <source>
        <dbReference type="Proteomes" id="UP000256913"/>
    </source>
</evidence>
<name>A0A3D9ZHH1_9ACTN</name>
<gene>
    <name evidence="2" type="ORF">DFJ67_1276</name>
</gene>
<dbReference type="GO" id="GO:0016705">
    <property type="term" value="F:oxidoreductase activity, acting on paired donors, with incorporation or reduction of molecular oxygen"/>
    <property type="evidence" value="ECO:0007669"/>
    <property type="project" value="InterPro"/>
</dbReference>
<dbReference type="InterPro" id="IPR011251">
    <property type="entry name" value="Luciferase-like_dom"/>
</dbReference>
<feature type="domain" description="Luciferase-like" evidence="1">
    <location>
        <begin position="27"/>
        <end position="262"/>
    </location>
</feature>
<organism evidence="2 3">
    <name type="scientific">Asanoa ferruginea</name>
    <dbReference type="NCBI Taxonomy" id="53367"/>
    <lineage>
        <taxon>Bacteria</taxon>
        <taxon>Bacillati</taxon>
        <taxon>Actinomycetota</taxon>
        <taxon>Actinomycetes</taxon>
        <taxon>Micromonosporales</taxon>
        <taxon>Micromonosporaceae</taxon>
        <taxon>Asanoa</taxon>
    </lineage>
</organism>
<dbReference type="OrthoDB" id="4760590at2"/>
<dbReference type="EMBL" id="QUMQ01000001">
    <property type="protein sequence ID" value="REF95323.1"/>
    <property type="molecule type" value="Genomic_DNA"/>
</dbReference>
<evidence type="ECO:0000259" key="1">
    <source>
        <dbReference type="Pfam" id="PF00296"/>
    </source>
</evidence>
<sequence length="290" mass="31310">METRAAVGRIGIWSREFRNEDPAVAGVLRDAAAELESLGYGAVWIGGGPGVAIARPVLDATTRMIVATGILSVWEHDAAEVAAGAARLNAEYADRFLLGLGVSHGHMVTGYEKPYAKMVDYLDALDAAEPSVKPERRVLAALGPKMLRLSAERAAGAHPYMAPLAHTVSARETLGPGPLLAPEINVVLEREPEVARAAARAHVRPYLELMPNYTNNMRRYGFTDDDIQGGGSDRLIDSLYLWGDEDRIRERVAEFHAAGADHLAIQVVRAAPDTNPPMSEYRRLAAALIG</sequence>
<dbReference type="Gene3D" id="3.20.20.30">
    <property type="entry name" value="Luciferase-like domain"/>
    <property type="match status" value="1"/>
</dbReference>
<dbReference type="InterPro" id="IPR019922">
    <property type="entry name" value="Lucif-like_OxRdatse_MSMEG_4141"/>
</dbReference>
<dbReference type="SUPFAM" id="SSF51679">
    <property type="entry name" value="Bacterial luciferase-like"/>
    <property type="match status" value="1"/>
</dbReference>
<dbReference type="PANTHER" id="PTHR30137:SF18">
    <property type="entry name" value="CONSERVED PROTEIN"/>
    <property type="match status" value="1"/>
</dbReference>
<dbReference type="PANTHER" id="PTHR30137">
    <property type="entry name" value="LUCIFERASE-LIKE MONOOXYGENASE"/>
    <property type="match status" value="1"/>
</dbReference>
<dbReference type="AlphaFoldDB" id="A0A3D9ZHH1"/>
<reference evidence="2 3" key="1">
    <citation type="submission" date="2018-08" db="EMBL/GenBank/DDBJ databases">
        <title>Sequencing the genomes of 1000 actinobacteria strains.</title>
        <authorList>
            <person name="Klenk H.-P."/>
        </authorList>
    </citation>
    <scope>NUCLEOTIDE SEQUENCE [LARGE SCALE GENOMIC DNA]</scope>
    <source>
        <strain evidence="2 3">DSM 44099</strain>
    </source>
</reference>
<accession>A0A3D9ZHH1</accession>
<dbReference type="NCBIfam" id="TIGR03620">
    <property type="entry name" value="F420_MSMEG_4141"/>
    <property type="match status" value="1"/>
</dbReference>
<dbReference type="GO" id="GO:0005829">
    <property type="term" value="C:cytosol"/>
    <property type="evidence" value="ECO:0007669"/>
    <property type="project" value="TreeGrafter"/>
</dbReference>